<dbReference type="Gene3D" id="1.10.3720.10">
    <property type="entry name" value="MetI-like"/>
    <property type="match status" value="1"/>
</dbReference>
<dbReference type="SUPFAM" id="SSF161098">
    <property type="entry name" value="MetI-like"/>
    <property type="match status" value="1"/>
</dbReference>
<evidence type="ECO:0000256" key="6">
    <source>
        <dbReference type="ARBA" id="ARBA00023136"/>
    </source>
</evidence>
<comment type="caution">
    <text evidence="9">The sequence shown here is derived from an EMBL/GenBank/DDBJ whole genome shotgun (WGS) entry which is preliminary data.</text>
</comment>
<feature type="transmembrane region" description="Helical" evidence="7">
    <location>
        <begin position="12"/>
        <end position="31"/>
    </location>
</feature>
<dbReference type="PROSITE" id="PS50928">
    <property type="entry name" value="ABC_TM1"/>
    <property type="match status" value="1"/>
</dbReference>
<evidence type="ECO:0000256" key="4">
    <source>
        <dbReference type="ARBA" id="ARBA00022692"/>
    </source>
</evidence>
<dbReference type="GO" id="GO:0005886">
    <property type="term" value="C:plasma membrane"/>
    <property type="evidence" value="ECO:0007669"/>
    <property type="project" value="UniProtKB-SubCell"/>
</dbReference>
<dbReference type="EMBL" id="NVSR01000034">
    <property type="protein sequence ID" value="PCI28412.1"/>
    <property type="molecule type" value="Genomic_DNA"/>
</dbReference>
<protein>
    <submittedName>
        <fullName evidence="9">ABC transporter permease</fullName>
    </submittedName>
</protein>
<evidence type="ECO:0000313" key="10">
    <source>
        <dbReference type="Proteomes" id="UP000218113"/>
    </source>
</evidence>
<feature type="transmembrane region" description="Helical" evidence="7">
    <location>
        <begin position="135"/>
        <end position="152"/>
    </location>
</feature>
<evidence type="ECO:0000256" key="2">
    <source>
        <dbReference type="ARBA" id="ARBA00022448"/>
    </source>
</evidence>
<accession>A0A2A4T4H1</accession>
<keyword evidence="4 7" id="KW-0812">Transmembrane</keyword>
<evidence type="ECO:0000313" key="9">
    <source>
        <dbReference type="EMBL" id="PCI28412.1"/>
    </source>
</evidence>
<evidence type="ECO:0000256" key="1">
    <source>
        <dbReference type="ARBA" id="ARBA00004651"/>
    </source>
</evidence>
<evidence type="ECO:0000256" key="3">
    <source>
        <dbReference type="ARBA" id="ARBA00022475"/>
    </source>
</evidence>
<feature type="domain" description="ABC transmembrane type-1" evidence="8">
    <location>
        <begin position="67"/>
        <end position="257"/>
    </location>
</feature>
<keyword evidence="2 7" id="KW-0813">Transport</keyword>
<feature type="transmembrane region" description="Helical" evidence="7">
    <location>
        <begin position="102"/>
        <end position="123"/>
    </location>
</feature>
<dbReference type="InterPro" id="IPR035906">
    <property type="entry name" value="MetI-like_sf"/>
</dbReference>
<sequence>MLKKLFLHGTLLSLTVVTLVPLWIMFVTSFLETSGSLGVQTIFPDLGNLTLKNFYDVWTEGNFGRYFWNSLLVTVVITFANLLFDGMAAYALARRHFKGRKWLMGLILLKLMIPATVLMVPTFILVRNLGIYDSYWALILPMVAETFGIFLLRQYMLSLPVELEEAARLEGAGDWRIFFTIIMPLSKPALAVVAIHSVLVSWNAYIYPLILTSSDHMRTLPLGIAFYRASHSDVDTAHLMAGSVIASLPVILAFLIFQRQIIAGLTKGAVKG</sequence>
<name>A0A2A4T4H1_9DELT</name>
<dbReference type="InterPro" id="IPR000515">
    <property type="entry name" value="MetI-like"/>
</dbReference>
<keyword evidence="6 7" id="KW-0472">Membrane</keyword>
<evidence type="ECO:0000259" key="8">
    <source>
        <dbReference type="PROSITE" id="PS50928"/>
    </source>
</evidence>
<comment type="similarity">
    <text evidence="7">Belongs to the binding-protein-dependent transport system permease family.</text>
</comment>
<feature type="transmembrane region" description="Helical" evidence="7">
    <location>
        <begin position="66"/>
        <end position="90"/>
    </location>
</feature>
<feature type="transmembrane region" description="Helical" evidence="7">
    <location>
        <begin position="237"/>
        <end position="257"/>
    </location>
</feature>
<evidence type="ECO:0000256" key="7">
    <source>
        <dbReference type="RuleBase" id="RU363032"/>
    </source>
</evidence>
<comment type="subcellular location">
    <subcellularLocation>
        <location evidence="1 7">Cell membrane</location>
        <topology evidence="1 7">Multi-pass membrane protein</topology>
    </subcellularLocation>
</comment>
<keyword evidence="3" id="KW-1003">Cell membrane</keyword>
<dbReference type="AlphaFoldDB" id="A0A2A4T4H1"/>
<dbReference type="Proteomes" id="UP000218113">
    <property type="component" value="Unassembled WGS sequence"/>
</dbReference>
<dbReference type="Pfam" id="PF00528">
    <property type="entry name" value="BPD_transp_1"/>
    <property type="match status" value="1"/>
</dbReference>
<organism evidence="9 10">
    <name type="scientific">SAR324 cluster bacterium</name>
    <dbReference type="NCBI Taxonomy" id="2024889"/>
    <lineage>
        <taxon>Bacteria</taxon>
        <taxon>Deltaproteobacteria</taxon>
        <taxon>SAR324 cluster</taxon>
    </lineage>
</organism>
<dbReference type="CDD" id="cd06261">
    <property type="entry name" value="TM_PBP2"/>
    <property type="match status" value="1"/>
</dbReference>
<reference evidence="10" key="1">
    <citation type="submission" date="2017-08" db="EMBL/GenBank/DDBJ databases">
        <title>A dynamic microbial community with high functional redundancy inhabits the cold, oxic subseafloor aquifer.</title>
        <authorList>
            <person name="Tully B.J."/>
            <person name="Wheat C.G."/>
            <person name="Glazer B.T."/>
            <person name="Huber J.A."/>
        </authorList>
    </citation>
    <scope>NUCLEOTIDE SEQUENCE [LARGE SCALE GENOMIC DNA]</scope>
</reference>
<dbReference type="PANTHER" id="PTHR43744">
    <property type="entry name" value="ABC TRANSPORTER PERMEASE PROTEIN MG189-RELATED-RELATED"/>
    <property type="match status" value="1"/>
</dbReference>
<dbReference type="PANTHER" id="PTHR43744:SF12">
    <property type="entry name" value="ABC TRANSPORTER PERMEASE PROTEIN MG189-RELATED"/>
    <property type="match status" value="1"/>
</dbReference>
<feature type="transmembrane region" description="Helical" evidence="7">
    <location>
        <begin position="189"/>
        <end position="210"/>
    </location>
</feature>
<keyword evidence="5 7" id="KW-1133">Transmembrane helix</keyword>
<gene>
    <name evidence="9" type="ORF">COB67_06420</name>
</gene>
<dbReference type="GO" id="GO:0055085">
    <property type="term" value="P:transmembrane transport"/>
    <property type="evidence" value="ECO:0007669"/>
    <property type="project" value="InterPro"/>
</dbReference>
<proteinExistence type="inferred from homology"/>
<evidence type="ECO:0000256" key="5">
    <source>
        <dbReference type="ARBA" id="ARBA00022989"/>
    </source>
</evidence>